<evidence type="ECO:0000256" key="13">
    <source>
        <dbReference type="SAM" id="Phobius"/>
    </source>
</evidence>
<keyword evidence="2" id="KW-1003">Cell membrane</keyword>
<dbReference type="PANTHER" id="PTHR21248:SF22">
    <property type="entry name" value="PHOSPHOLIPASE D"/>
    <property type="match status" value="1"/>
</dbReference>
<dbReference type="InterPro" id="IPR022924">
    <property type="entry name" value="Cardiolipin_synthase"/>
</dbReference>
<protein>
    <recommendedName>
        <fullName evidence="12">Cardiolipin synthase</fullName>
        <ecNumber evidence="12">2.7.8.-</ecNumber>
    </recommendedName>
</protein>
<proteinExistence type="predicted"/>
<keyword evidence="6" id="KW-0677">Repeat</keyword>
<accession>A0ABT7QR22</accession>
<evidence type="ECO:0000313" key="16">
    <source>
        <dbReference type="Proteomes" id="UP001169066"/>
    </source>
</evidence>
<dbReference type="CDD" id="cd09162">
    <property type="entry name" value="PLDc_CLS_unchar1_2"/>
    <property type="match status" value="1"/>
</dbReference>
<keyword evidence="9 13" id="KW-0472">Membrane</keyword>
<dbReference type="EMBL" id="JAQIBC010000002">
    <property type="protein sequence ID" value="MDM5263486.1"/>
    <property type="molecule type" value="Genomic_DNA"/>
</dbReference>
<dbReference type="SUPFAM" id="SSF56024">
    <property type="entry name" value="Phospholipase D/nuclease"/>
    <property type="match status" value="2"/>
</dbReference>
<comment type="caution">
    <text evidence="15">The sequence shown here is derived from an EMBL/GenBank/DDBJ whole genome shotgun (WGS) entry which is preliminary data.</text>
</comment>
<dbReference type="Pfam" id="PF13396">
    <property type="entry name" value="PLDc_N"/>
    <property type="match status" value="1"/>
</dbReference>
<keyword evidence="4" id="KW-0808">Transferase</keyword>
<dbReference type="InterPro" id="IPR025202">
    <property type="entry name" value="PLD-like_dom"/>
</dbReference>
<dbReference type="PROSITE" id="PS50035">
    <property type="entry name" value="PLD"/>
    <property type="match status" value="2"/>
</dbReference>
<keyword evidence="11" id="KW-1208">Phospholipid metabolism</keyword>
<evidence type="ECO:0000313" key="15">
    <source>
        <dbReference type="EMBL" id="MDM5263486.1"/>
    </source>
</evidence>
<evidence type="ECO:0000256" key="5">
    <source>
        <dbReference type="ARBA" id="ARBA00022692"/>
    </source>
</evidence>
<dbReference type="PANTHER" id="PTHR21248">
    <property type="entry name" value="CARDIOLIPIN SYNTHASE"/>
    <property type="match status" value="1"/>
</dbReference>
<evidence type="ECO:0000256" key="10">
    <source>
        <dbReference type="ARBA" id="ARBA00023209"/>
    </source>
</evidence>
<reference evidence="15" key="1">
    <citation type="submission" date="2023-01" db="EMBL/GenBank/DDBJ databases">
        <title>Sulfurovum sp. XTW-4 genome assembly.</title>
        <authorList>
            <person name="Wang J."/>
        </authorList>
    </citation>
    <scope>NUCLEOTIDE SEQUENCE</scope>
    <source>
        <strain evidence="15">XTW-4</strain>
    </source>
</reference>
<keyword evidence="5 13" id="KW-0812">Transmembrane</keyword>
<feature type="domain" description="PLD phosphodiesterase" evidence="14">
    <location>
        <begin position="366"/>
        <end position="393"/>
    </location>
</feature>
<dbReference type="Gene3D" id="3.30.870.10">
    <property type="entry name" value="Endonuclease Chain A"/>
    <property type="match status" value="2"/>
</dbReference>
<feature type="transmembrane region" description="Helical" evidence="13">
    <location>
        <begin position="20"/>
        <end position="41"/>
    </location>
</feature>
<evidence type="ECO:0000256" key="9">
    <source>
        <dbReference type="ARBA" id="ARBA00023136"/>
    </source>
</evidence>
<feature type="domain" description="PLD phosphodiesterase" evidence="14">
    <location>
        <begin position="191"/>
        <end position="218"/>
    </location>
</feature>
<evidence type="ECO:0000256" key="4">
    <source>
        <dbReference type="ARBA" id="ARBA00022679"/>
    </source>
</evidence>
<dbReference type="Proteomes" id="UP001169066">
    <property type="component" value="Unassembled WGS sequence"/>
</dbReference>
<keyword evidence="3" id="KW-0444">Lipid biosynthesis</keyword>
<dbReference type="SMART" id="SM00155">
    <property type="entry name" value="PLDc"/>
    <property type="match status" value="2"/>
</dbReference>
<evidence type="ECO:0000256" key="11">
    <source>
        <dbReference type="ARBA" id="ARBA00023264"/>
    </source>
</evidence>
<evidence type="ECO:0000256" key="2">
    <source>
        <dbReference type="ARBA" id="ARBA00022475"/>
    </source>
</evidence>
<dbReference type="InterPro" id="IPR027379">
    <property type="entry name" value="CLS_N"/>
</dbReference>
<evidence type="ECO:0000256" key="1">
    <source>
        <dbReference type="ARBA" id="ARBA00004651"/>
    </source>
</evidence>
<name>A0ABT7QR22_9BACT</name>
<evidence type="ECO:0000256" key="8">
    <source>
        <dbReference type="ARBA" id="ARBA00023098"/>
    </source>
</evidence>
<keyword evidence="8" id="KW-0443">Lipid metabolism</keyword>
<comment type="subcellular location">
    <subcellularLocation>
        <location evidence="1">Cell membrane</location>
        <topology evidence="1">Multi-pass membrane protein</topology>
    </subcellularLocation>
</comment>
<evidence type="ECO:0000256" key="7">
    <source>
        <dbReference type="ARBA" id="ARBA00022989"/>
    </source>
</evidence>
<evidence type="ECO:0000256" key="3">
    <source>
        <dbReference type="ARBA" id="ARBA00022516"/>
    </source>
</evidence>
<gene>
    <name evidence="15" type="primary">cls</name>
    <name evidence="15" type="ORF">PF327_04685</name>
</gene>
<keyword evidence="10" id="KW-0594">Phospholipid biosynthesis</keyword>
<keyword evidence="7 13" id="KW-1133">Transmembrane helix</keyword>
<organism evidence="15 16">
    <name type="scientific">Sulfurovum xiamenensis</name>
    <dbReference type="NCBI Taxonomy" id="3019066"/>
    <lineage>
        <taxon>Bacteria</taxon>
        <taxon>Pseudomonadati</taxon>
        <taxon>Campylobacterota</taxon>
        <taxon>Epsilonproteobacteria</taxon>
        <taxon>Campylobacterales</taxon>
        <taxon>Sulfurovaceae</taxon>
        <taxon>Sulfurovum</taxon>
    </lineage>
</organism>
<evidence type="ECO:0000256" key="12">
    <source>
        <dbReference type="NCBIfam" id="TIGR04265"/>
    </source>
</evidence>
<dbReference type="InterPro" id="IPR001736">
    <property type="entry name" value="PLipase_D/transphosphatidylase"/>
</dbReference>
<dbReference type="Pfam" id="PF13091">
    <property type="entry name" value="PLDc_2"/>
    <property type="match status" value="2"/>
</dbReference>
<evidence type="ECO:0000256" key="6">
    <source>
        <dbReference type="ARBA" id="ARBA00022737"/>
    </source>
</evidence>
<evidence type="ECO:0000259" key="14">
    <source>
        <dbReference type="PROSITE" id="PS50035"/>
    </source>
</evidence>
<dbReference type="EC" id="2.7.8.-" evidence="12"/>
<sequence length="449" mass="51345">MFVFSALSHILYQKRSPTSMISWMLSIFFLPYIVVPLYFLIGIRKREGKHKKEYVKFDHACEHPLHESDDAHHAFQNLLQKNGMPPATTGNSFELITNNTDAYDRLLKEIGQAKQSIDICTYIFQFDTMTQTVLDALTEKAKEGIKVRLLMDLVGSLGASFNQKGFKALKKAGGEVAFFTPILKRPFQNYINLRNHRKIYLFDQTTLLSGGMNLSNEYMGEADGTKRWEDLLYCLKGPSVYHFYHIFQNDWIYATKEEKNIELKIEESCEGESRVQVVPSGPDIPTDALYEALLNAIYNAKKRIWIVTPYFVPDENMIQALVIAHHKGVDIKLITPKNSDHLLADMGRSAYMRELDEIGADVVLYEGEMLHAKAILFDNVGGMVGSVNFDNRSLFLNYEVVTFVYSPQFIESIESWMNGLINHSSRGMEKPSKLREAFENVMKVFAPLL</sequence>
<dbReference type="NCBIfam" id="TIGR04265">
    <property type="entry name" value="bac_cardiolipin"/>
    <property type="match status" value="1"/>
</dbReference>
<keyword evidence="16" id="KW-1185">Reference proteome</keyword>